<dbReference type="OrthoDB" id="9995306at2759"/>
<dbReference type="EMBL" id="KB909461">
    <property type="protein sequence ID" value="EOB12084.1"/>
    <property type="molecule type" value="Genomic_DNA"/>
</dbReference>
<dbReference type="AlphaFoldDB" id="R0M226"/>
<gene>
    <name evidence="1" type="ORF">NBO_554g0001</name>
</gene>
<evidence type="ECO:0000313" key="2">
    <source>
        <dbReference type="Proteomes" id="UP000016927"/>
    </source>
</evidence>
<dbReference type="Proteomes" id="UP000016927">
    <property type="component" value="Unassembled WGS sequence"/>
</dbReference>
<dbReference type="VEuPathDB" id="MicrosporidiaDB:NBO_554g0001"/>
<dbReference type="HOGENOM" id="CLU_1669897_0_0_1"/>
<name>R0M226_NOSB1</name>
<dbReference type="OMA" id="YYEFKYK"/>
<protein>
    <submittedName>
        <fullName evidence="1">Uncharacterized protein</fullName>
    </submittedName>
</protein>
<keyword evidence="2" id="KW-1185">Reference proteome</keyword>
<evidence type="ECO:0000313" key="1">
    <source>
        <dbReference type="EMBL" id="EOB12084.1"/>
    </source>
</evidence>
<organism evidence="1 2">
    <name type="scientific">Nosema bombycis (strain CQ1 / CVCC 102059)</name>
    <name type="common">Microsporidian parasite</name>
    <name type="synonym">Pebrine of silkworm</name>
    <dbReference type="NCBI Taxonomy" id="578461"/>
    <lineage>
        <taxon>Eukaryota</taxon>
        <taxon>Fungi</taxon>
        <taxon>Fungi incertae sedis</taxon>
        <taxon>Microsporidia</taxon>
        <taxon>Nosematidae</taxon>
        <taxon>Nosema</taxon>
    </lineage>
</organism>
<proteinExistence type="predicted"/>
<sequence length="161" mass="19003">MENYDLSKFIDNKILTQNKICISETLPQNVDFLIKDITDIIGNTSLFSFNERALHFRSILSGRVLVGSIYDRPYSSEFILDDVYIGRKLFNVKITSNIVIFRANTCKKVDYYDYDIIIKVEPLKSGRCTKFDGMITIINRKGAFNMFKYKRYRDRTYYYDT</sequence>
<accession>R0M226</accession>
<reference evidence="1 2" key="1">
    <citation type="journal article" date="2013" name="BMC Genomics">
        <title>Comparative genomics of parasitic silkworm microsporidia reveal an association between genome expansion and host adaptation.</title>
        <authorList>
            <person name="Pan G."/>
            <person name="Xu J."/>
            <person name="Li T."/>
            <person name="Xia Q."/>
            <person name="Liu S.L."/>
            <person name="Zhang G."/>
            <person name="Li S."/>
            <person name="Li C."/>
            <person name="Liu H."/>
            <person name="Yang L."/>
            <person name="Liu T."/>
            <person name="Zhang X."/>
            <person name="Wu Z."/>
            <person name="Fan W."/>
            <person name="Dang X."/>
            <person name="Xiang H."/>
            <person name="Tao M."/>
            <person name="Li Y."/>
            <person name="Hu J."/>
            <person name="Li Z."/>
            <person name="Lin L."/>
            <person name="Luo J."/>
            <person name="Geng L."/>
            <person name="Wang L."/>
            <person name="Long M."/>
            <person name="Wan Y."/>
            <person name="He N."/>
            <person name="Zhang Z."/>
            <person name="Lu C."/>
            <person name="Keeling P.J."/>
            <person name="Wang J."/>
            <person name="Xiang Z."/>
            <person name="Zhou Z."/>
        </authorList>
    </citation>
    <scope>NUCLEOTIDE SEQUENCE [LARGE SCALE GENOMIC DNA]</scope>
    <source>
        <strain evidence="2">CQ1 / CVCC 102059</strain>
    </source>
</reference>